<dbReference type="EMBL" id="JAHWXS010000078">
    <property type="protein sequence ID" value="MFK5736990.1"/>
    <property type="molecule type" value="Genomic_DNA"/>
</dbReference>
<evidence type="ECO:0000313" key="1">
    <source>
        <dbReference type="EMBL" id="MFK5736990.1"/>
    </source>
</evidence>
<name>A0ABW8P402_9PSED</name>
<dbReference type="RefSeq" id="WP_405130385.1">
    <property type="nucleotide sequence ID" value="NZ_JAHWXS010000078.1"/>
</dbReference>
<gene>
    <name evidence="1" type="ORF">KW869_26025</name>
</gene>
<dbReference type="Gene3D" id="3.55.50.10">
    <property type="entry name" value="Baseplate protein-like domains"/>
    <property type="match status" value="1"/>
</dbReference>
<keyword evidence="2" id="KW-1185">Reference proteome</keyword>
<dbReference type="Pfam" id="PF05954">
    <property type="entry name" value="Phage_GPD"/>
    <property type="match status" value="1"/>
</dbReference>
<feature type="non-terminal residue" evidence="1">
    <location>
        <position position="88"/>
    </location>
</feature>
<sequence>HGPRPVRYVHGLVSSFSQGDSGFSRTRYQALVEPQLARASLRSNWRIFQQKTVPQILELMFQAQRLSNVSLVACFDHQVREFCVQAGE</sequence>
<dbReference type="SUPFAM" id="SSF69279">
    <property type="entry name" value="Phage tail proteins"/>
    <property type="match status" value="1"/>
</dbReference>
<dbReference type="Proteomes" id="UP001621534">
    <property type="component" value="Unassembled WGS sequence"/>
</dbReference>
<organism evidence="1 2">
    <name type="scientific">Pseudomonas urmiensis</name>
    <dbReference type="NCBI Taxonomy" id="2745493"/>
    <lineage>
        <taxon>Bacteria</taxon>
        <taxon>Pseudomonadati</taxon>
        <taxon>Pseudomonadota</taxon>
        <taxon>Gammaproteobacteria</taxon>
        <taxon>Pseudomonadales</taxon>
        <taxon>Pseudomonadaceae</taxon>
        <taxon>Pseudomonas</taxon>
    </lineage>
</organism>
<protein>
    <submittedName>
        <fullName evidence="1">Type VI secretion system tip protein VgrG</fullName>
    </submittedName>
</protein>
<feature type="non-terminal residue" evidence="1">
    <location>
        <position position="1"/>
    </location>
</feature>
<dbReference type="Gene3D" id="2.30.110.50">
    <property type="match status" value="1"/>
</dbReference>
<evidence type="ECO:0000313" key="2">
    <source>
        <dbReference type="Proteomes" id="UP001621534"/>
    </source>
</evidence>
<reference evidence="1 2" key="1">
    <citation type="journal article" date="2012" name="Plant Soil">
        <title>Screening of plant growth-promoting traits in arsenic-resistant bacteria isolated from the rhizosphere of soybean plants from Argentinean agricultural soil.</title>
        <authorList>
            <person name="Wevar Oller A.L."/>
            <person name="Talano M.A."/>
            <person name="Agostini E."/>
        </authorList>
    </citation>
    <scope>NUCLEOTIDE SEQUENCE [LARGE SCALE GENOMIC DNA]</scope>
    <source>
        <strain evidence="1 2">AW4</strain>
    </source>
</reference>
<proteinExistence type="predicted"/>
<accession>A0ABW8P402</accession>
<comment type="caution">
    <text evidence="1">The sequence shown here is derived from an EMBL/GenBank/DDBJ whole genome shotgun (WGS) entry which is preliminary data.</text>
</comment>